<feature type="domain" description="Ketoreductase" evidence="2">
    <location>
        <begin position="3"/>
        <end position="179"/>
    </location>
</feature>
<dbReference type="InterPro" id="IPR036291">
    <property type="entry name" value="NAD(P)-bd_dom_sf"/>
</dbReference>
<evidence type="ECO:0000256" key="1">
    <source>
        <dbReference type="ARBA" id="ARBA00006484"/>
    </source>
</evidence>
<sequence>MAQTVLITGANRGIGLELARQWHERGDRVIAVCRQPSDALKELGVRIIEGIDVTKAEDVQRLPGALGDERIDLLYNNAGILLDENLSNMNFETMEQQFEVNTLGPLRVTHALLDRLNEGAKVGLMTSRMGSIDDNDSGGRYGYRMSKAALNAAGKSLAVDLRPRGIAVAILHPGFVKTEMTGNQGHITPDEAAERLIRRMDELNPENTGTFWHSDGSVLPW</sequence>
<dbReference type="CDD" id="cd05325">
    <property type="entry name" value="carb_red_sniffer_like_SDR_c"/>
    <property type="match status" value="1"/>
</dbReference>
<dbReference type="SMART" id="SM00822">
    <property type="entry name" value="PKS_KR"/>
    <property type="match status" value="1"/>
</dbReference>
<dbReference type="InterPro" id="IPR052184">
    <property type="entry name" value="SDR_enzymes"/>
</dbReference>
<dbReference type="SUPFAM" id="SSF51735">
    <property type="entry name" value="NAD(P)-binding Rossmann-fold domains"/>
    <property type="match status" value="1"/>
</dbReference>
<evidence type="ECO:0000313" key="4">
    <source>
        <dbReference type="Proteomes" id="UP001575181"/>
    </source>
</evidence>
<dbReference type="Gene3D" id="3.40.50.720">
    <property type="entry name" value="NAD(P)-binding Rossmann-like Domain"/>
    <property type="match status" value="1"/>
</dbReference>
<dbReference type="PRINTS" id="PR00081">
    <property type="entry name" value="GDHRDH"/>
</dbReference>
<reference evidence="3 4" key="1">
    <citation type="submission" date="2024-08" db="EMBL/GenBank/DDBJ databases">
        <title>Whole-genome sequencing of halo(alkali)philic microorganisms from hypersaline lakes.</title>
        <authorList>
            <person name="Sorokin D.Y."/>
            <person name="Merkel A.Y."/>
            <person name="Messina E."/>
            <person name="Yakimov M."/>
        </authorList>
    </citation>
    <scope>NUCLEOTIDE SEQUENCE [LARGE SCALE GENOMIC DNA]</scope>
    <source>
        <strain evidence="3 4">Cl-TMA</strain>
    </source>
</reference>
<dbReference type="Pfam" id="PF00106">
    <property type="entry name" value="adh_short"/>
    <property type="match status" value="1"/>
</dbReference>
<gene>
    <name evidence="3" type="ORF">ACERLL_16860</name>
</gene>
<dbReference type="Proteomes" id="UP001575181">
    <property type="component" value="Unassembled WGS sequence"/>
</dbReference>
<dbReference type="PANTHER" id="PTHR45458">
    <property type="entry name" value="SHORT-CHAIN DEHYDROGENASE/REDUCTASE SDR"/>
    <property type="match status" value="1"/>
</dbReference>
<evidence type="ECO:0000313" key="3">
    <source>
        <dbReference type="EMBL" id="MFA9462480.1"/>
    </source>
</evidence>
<dbReference type="InterPro" id="IPR002347">
    <property type="entry name" value="SDR_fam"/>
</dbReference>
<dbReference type="PANTHER" id="PTHR45458:SF1">
    <property type="entry name" value="SHORT CHAIN DEHYDROGENASE"/>
    <property type="match status" value="1"/>
</dbReference>
<keyword evidence="4" id="KW-1185">Reference proteome</keyword>
<name>A0ABV4U0W7_9GAMM</name>
<comment type="caution">
    <text evidence="3">The sequence shown here is derived from an EMBL/GenBank/DDBJ whole genome shotgun (WGS) entry which is preliminary data.</text>
</comment>
<organism evidence="3 4">
    <name type="scientific">Thiohalorhabdus methylotrophus</name>
    <dbReference type="NCBI Taxonomy" id="3242694"/>
    <lineage>
        <taxon>Bacteria</taxon>
        <taxon>Pseudomonadati</taxon>
        <taxon>Pseudomonadota</taxon>
        <taxon>Gammaproteobacteria</taxon>
        <taxon>Thiohalorhabdales</taxon>
        <taxon>Thiohalorhabdaceae</taxon>
        <taxon>Thiohalorhabdus</taxon>
    </lineage>
</organism>
<dbReference type="EMBL" id="JBGUAW010000015">
    <property type="protein sequence ID" value="MFA9462480.1"/>
    <property type="molecule type" value="Genomic_DNA"/>
</dbReference>
<dbReference type="InterPro" id="IPR057326">
    <property type="entry name" value="KR_dom"/>
</dbReference>
<proteinExistence type="inferred from homology"/>
<protein>
    <submittedName>
        <fullName evidence="3">SDR family oxidoreductase</fullName>
    </submittedName>
</protein>
<comment type="similarity">
    <text evidence="1">Belongs to the short-chain dehydrogenases/reductases (SDR) family.</text>
</comment>
<evidence type="ECO:0000259" key="2">
    <source>
        <dbReference type="SMART" id="SM00822"/>
    </source>
</evidence>
<dbReference type="RefSeq" id="WP_373657270.1">
    <property type="nucleotide sequence ID" value="NZ_JBGUAW010000015.1"/>
</dbReference>
<accession>A0ABV4U0W7</accession>